<dbReference type="Proteomes" id="UP001168821">
    <property type="component" value="Unassembled WGS sequence"/>
</dbReference>
<keyword evidence="2" id="KW-1185">Reference proteome</keyword>
<gene>
    <name evidence="1" type="ORF">Zmor_012442</name>
</gene>
<dbReference type="EMBL" id="JALNTZ010000004">
    <property type="protein sequence ID" value="KAJ3653178.1"/>
    <property type="molecule type" value="Genomic_DNA"/>
</dbReference>
<accession>A0AA38IDB1</accession>
<evidence type="ECO:0000313" key="2">
    <source>
        <dbReference type="Proteomes" id="UP001168821"/>
    </source>
</evidence>
<organism evidence="1 2">
    <name type="scientific">Zophobas morio</name>
    <dbReference type="NCBI Taxonomy" id="2755281"/>
    <lineage>
        <taxon>Eukaryota</taxon>
        <taxon>Metazoa</taxon>
        <taxon>Ecdysozoa</taxon>
        <taxon>Arthropoda</taxon>
        <taxon>Hexapoda</taxon>
        <taxon>Insecta</taxon>
        <taxon>Pterygota</taxon>
        <taxon>Neoptera</taxon>
        <taxon>Endopterygota</taxon>
        <taxon>Coleoptera</taxon>
        <taxon>Polyphaga</taxon>
        <taxon>Cucujiformia</taxon>
        <taxon>Tenebrionidae</taxon>
        <taxon>Zophobas</taxon>
    </lineage>
</organism>
<comment type="caution">
    <text evidence="1">The sequence shown here is derived from an EMBL/GenBank/DDBJ whole genome shotgun (WGS) entry which is preliminary data.</text>
</comment>
<protein>
    <submittedName>
        <fullName evidence="1">Uncharacterized protein</fullName>
    </submittedName>
</protein>
<evidence type="ECO:0000313" key="1">
    <source>
        <dbReference type="EMBL" id="KAJ3653178.1"/>
    </source>
</evidence>
<reference evidence="1" key="1">
    <citation type="journal article" date="2023" name="G3 (Bethesda)">
        <title>Whole genome assemblies of Zophobas morio and Tenebrio molitor.</title>
        <authorList>
            <person name="Kaur S."/>
            <person name="Stinson S.A."/>
            <person name="diCenzo G.C."/>
        </authorList>
    </citation>
    <scope>NUCLEOTIDE SEQUENCE</scope>
    <source>
        <strain evidence="1">QUZm001</strain>
    </source>
</reference>
<dbReference type="AlphaFoldDB" id="A0AA38IDB1"/>
<sequence>MSGLQYLLHIKCYWGCLILHGLKVESRLLEVVFLKYGYCNLFKLLLHLDIEVDKKGPGIKEDLLFKNPVVHFICDVNWDLDLFIENCSYFYSDELFEYFAGPEMSRVISTLAEMGKVSEEVLKSAKINLGVPLLIEMARNVFRSYFVDIFHITTTKQLCSLLNGLPIDVVYKKIIALETKLYQT</sequence>
<name>A0AA38IDB1_9CUCU</name>
<proteinExistence type="predicted"/>